<organism evidence="3 4">
    <name type="scientific">Pseudaminobacter soli</name>
    <name type="common">ex Li et al. 2025</name>
    <dbReference type="NCBI Taxonomy" id="1295366"/>
    <lineage>
        <taxon>Bacteria</taxon>
        <taxon>Pseudomonadati</taxon>
        <taxon>Pseudomonadota</taxon>
        <taxon>Alphaproteobacteria</taxon>
        <taxon>Hyphomicrobiales</taxon>
        <taxon>Phyllobacteriaceae</taxon>
        <taxon>Pseudaminobacter</taxon>
    </lineage>
</organism>
<comment type="caution">
    <text evidence="3">The sequence shown here is derived from an EMBL/GenBank/DDBJ whole genome shotgun (WGS) entry which is preliminary data.</text>
</comment>
<dbReference type="PANTHER" id="PTHR23028:SF131">
    <property type="entry name" value="BLR2367 PROTEIN"/>
    <property type="match status" value="1"/>
</dbReference>
<name>A0A2P7SGJ2_9HYPH</name>
<proteinExistence type="predicted"/>
<feature type="transmembrane region" description="Helical" evidence="1">
    <location>
        <begin position="173"/>
        <end position="192"/>
    </location>
</feature>
<feature type="transmembrane region" description="Helical" evidence="1">
    <location>
        <begin position="118"/>
        <end position="143"/>
    </location>
</feature>
<feature type="transmembrane region" description="Helical" evidence="1">
    <location>
        <begin position="290"/>
        <end position="312"/>
    </location>
</feature>
<evidence type="ECO:0000256" key="1">
    <source>
        <dbReference type="SAM" id="Phobius"/>
    </source>
</evidence>
<feature type="domain" description="Acyltransferase 3" evidence="2">
    <location>
        <begin position="6"/>
        <end position="307"/>
    </location>
</feature>
<dbReference type="InterPro" id="IPR002656">
    <property type="entry name" value="Acyl_transf_3_dom"/>
</dbReference>
<feature type="transmembrane region" description="Helical" evidence="1">
    <location>
        <begin position="204"/>
        <end position="221"/>
    </location>
</feature>
<protein>
    <submittedName>
        <fullName evidence="3">Acyltransferase</fullName>
    </submittedName>
</protein>
<feature type="transmembrane region" description="Helical" evidence="1">
    <location>
        <begin position="227"/>
        <end position="246"/>
    </location>
</feature>
<evidence type="ECO:0000259" key="2">
    <source>
        <dbReference type="Pfam" id="PF01757"/>
    </source>
</evidence>
<dbReference type="InterPro" id="IPR050879">
    <property type="entry name" value="Acyltransferase_3"/>
</dbReference>
<accession>A0A2P7SGJ2</accession>
<feature type="transmembrane region" description="Helical" evidence="1">
    <location>
        <begin position="150"/>
        <end position="167"/>
    </location>
</feature>
<keyword evidence="3" id="KW-0012">Acyltransferase</keyword>
<feature type="transmembrane region" description="Helical" evidence="1">
    <location>
        <begin position="74"/>
        <end position="98"/>
    </location>
</feature>
<dbReference type="GO" id="GO:0000271">
    <property type="term" value="P:polysaccharide biosynthetic process"/>
    <property type="evidence" value="ECO:0007669"/>
    <property type="project" value="TreeGrafter"/>
</dbReference>
<dbReference type="Proteomes" id="UP000240653">
    <property type="component" value="Unassembled WGS sequence"/>
</dbReference>
<reference evidence="3 4" key="1">
    <citation type="submission" date="2018-03" db="EMBL/GenBank/DDBJ databases">
        <title>The draft genome of Mesorhizobium soli JCM 19897.</title>
        <authorList>
            <person name="Li L."/>
            <person name="Liu L."/>
            <person name="Liang L."/>
            <person name="Wang T."/>
            <person name="Zhang X."/>
        </authorList>
    </citation>
    <scope>NUCLEOTIDE SEQUENCE [LARGE SCALE GENOMIC DNA]</scope>
    <source>
        <strain evidence="3 4">JCM 19897</strain>
    </source>
</reference>
<feature type="transmembrane region" description="Helical" evidence="1">
    <location>
        <begin position="30"/>
        <end position="53"/>
    </location>
</feature>
<keyword evidence="3" id="KW-0808">Transferase</keyword>
<dbReference type="OrthoDB" id="9767863at2"/>
<keyword evidence="4" id="KW-1185">Reference proteome</keyword>
<gene>
    <name evidence="3" type="ORF">C7I85_11310</name>
</gene>
<dbReference type="AlphaFoldDB" id="A0A2P7SGJ2"/>
<keyword evidence="1" id="KW-0472">Membrane</keyword>
<dbReference type="GO" id="GO:0016747">
    <property type="term" value="F:acyltransferase activity, transferring groups other than amino-acyl groups"/>
    <property type="evidence" value="ECO:0007669"/>
    <property type="project" value="InterPro"/>
</dbReference>
<dbReference type="PANTHER" id="PTHR23028">
    <property type="entry name" value="ACETYLTRANSFERASE"/>
    <property type="match status" value="1"/>
</dbReference>
<feature type="transmembrane region" description="Helical" evidence="1">
    <location>
        <begin position="266"/>
        <end position="284"/>
    </location>
</feature>
<keyword evidence="1" id="KW-0812">Transmembrane</keyword>
<evidence type="ECO:0000313" key="4">
    <source>
        <dbReference type="Proteomes" id="UP000240653"/>
    </source>
</evidence>
<sequence>MQKLFGIQYLRGLAALAVVVFHAAERTGGHFAIGAAGVDVFFVVSGFIMWTISQNRPVTPAQFLRDRLERIAPVYWIATVAMVVGAAVGLFPNLQLSLGHVLGSLVFIPVRSPSTGDVWPVLVQGWTLNYEMFFYVVFAGALLLPARRRLAALTAVLVGLATLGLIFESRNPLLVTYTNPIILEFLLGALIGKLWLDERIADPTTGLGLILVAALGFSFVGFTDAGFTPLVFGPLAAALVVGTLALERGGLIDGWRPAAYIGDASYSIYLWHTFAISVVAKLATALSLSVWIALPLAVLGGVAIGIAGYELLEKPIARALKRRERTKPFPLPKLQDWQALRNLRRLLRLRWIRLRENV</sequence>
<dbReference type="RefSeq" id="WP_106724047.1">
    <property type="nucleotide sequence ID" value="NZ_PXYL01000004.1"/>
</dbReference>
<dbReference type="GO" id="GO:0016020">
    <property type="term" value="C:membrane"/>
    <property type="evidence" value="ECO:0007669"/>
    <property type="project" value="TreeGrafter"/>
</dbReference>
<keyword evidence="1" id="KW-1133">Transmembrane helix</keyword>
<evidence type="ECO:0000313" key="3">
    <source>
        <dbReference type="EMBL" id="PSJ61616.1"/>
    </source>
</evidence>
<dbReference type="EMBL" id="PXYL01000004">
    <property type="protein sequence ID" value="PSJ61616.1"/>
    <property type="molecule type" value="Genomic_DNA"/>
</dbReference>
<dbReference type="Pfam" id="PF01757">
    <property type="entry name" value="Acyl_transf_3"/>
    <property type="match status" value="1"/>
</dbReference>
<feature type="transmembrane region" description="Helical" evidence="1">
    <location>
        <begin position="7"/>
        <end position="24"/>
    </location>
</feature>